<comment type="subcellular location">
    <subcellularLocation>
        <location evidence="1">Cell membrane</location>
        <topology evidence="1">Multi-pass membrane protein</topology>
    </subcellularLocation>
</comment>
<keyword evidence="3 6" id="KW-0812">Transmembrane</keyword>
<feature type="transmembrane region" description="Helical" evidence="6">
    <location>
        <begin position="195"/>
        <end position="213"/>
    </location>
</feature>
<dbReference type="RefSeq" id="WP_345504048.1">
    <property type="nucleotide sequence ID" value="NZ_BAABLO010000011.1"/>
</dbReference>
<keyword evidence="2" id="KW-1003">Cell membrane</keyword>
<gene>
    <name evidence="7" type="ORF">GCM10025782_27080</name>
</gene>
<feature type="transmembrane region" description="Helical" evidence="6">
    <location>
        <begin position="138"/>
        <end position="157"/>
    </location>
</feature>
<feature type="transmembrane region" description="Helical" evidence="6">
    <location>
        <begin position="56"/>
        <end position="76"/>
    </location>
</feature>
<proteinExistence type="predicted"/>
<evidence type="ECO:0000256" key="5">
    <source>
        <dbReference type="ARBA" id="ARBA00023136"/>
    </source>
</evidence>
<dbReference type="Pfam" id="PF01943">
    <property type="entry name" value="Polysacc_synt"/>
    <property type="match status" value="1"/>
</dbReference>
<feature type="transmembrane region" description="Helical" evidence="6">
    <location>
        <begin position="274"/>
        <end position="297"/>
    </location>
</feature>
<accession>A0ABP8YGV5</accession>
<comment type="caution">
    <text evidence="7">The sequence shown here is derived from an EMBL/GenBank/DDBJ whole genome shotgun (WGS) entry which is preliminary data.</text>
</comment>
<organism evidence="7 8">
    <name type="scientific">Pedococcus ginsenosidimutans</name>
    <dbReference type="NCBI Taxonomy" id="490570"/>
    <lineage>
        <taxon>Bacteria</taxon>
        <taxon>Bacillati</taxon>
        <taxon>Actinomycetota</taxon>
        <taxon>Actinomycetes</taxon>
        <taxon>Micrococcales</taxon>
        <taxon>Intrasporangiaceae</taxon>
        <taxon>Pedococcus</taxon>
    </lineage>
</organism>
<evidence type="ECO:0000256" key="3">
    <source>
        <dbReference type="ARBA" id="ARBA00022692"/>
    </source>
</evidence>
<feature type="transmembrane region" description="Helical" evidence="6">
    <location>
        <begin position="467"/>
        <end position="488"/>
    </location>
</feature>
<evidence type="ECO:0000256" key="6">
    <source>
        <dbReference type="SAM" id="Phobius"/>
    </source>
</evidence>
<sequence>MTAGTEGRVERARPPSSTITRMGRGGGLNLVGAVCNQLSLFAIISVLAGLGEREVGRYASCFALLSLLGLLSLAGFRSAMTKFVAMHVADDDPRRLRGTVRLGLGLTVAASVVIGAVLALSAPWLAPALGDEGLVTGIRLVGLTLPAATISDAALAATQGWRTQVPFTVIGRIIDPVVRLVLTVAALRAGLGVDGALWALAISSWASALLALLSLRKRMRPVPRVAARYEVREIFGFSMVSWASALAATGLIWVDTLLLGALRGQHDVGAYNVATRLVMLAVFVMAPINASFTPHLAHLVHTDRREEAARAYGSAARWILMLSMPSFILLVAFSSQLLGYFGHGYRSAASVTAILAMGQLVSAAAGPCGTVLNMSGRVMLNMLDNVGVLVLNIVLNLVLIPRHGVVGAAIAWSASLVTANVVKVLQAQLVVGIHAAGAGLAKIALATAPAVGAAWLVSRWVSTWTDVVLLAAPVVVVVFFGAIVGLGLDAEDKALTRSLLRGKAFRRGPVEKSA</sequence>
<name>A0ABP8YGV5_9MICO</name>
<evidence type="ECO:0000256" key="1">
    <source>
        <dbReference type="ARBA" id="ARBA00004651"/>
    </source>
</evidence>
<feature type="transmembrane region" description="Helical" evidence="6">
    <location>
        <begin position="318"/>
        <end position="341"/>
    </location>
</feature>
<evidence type="ECO:0000256" key="2">
    <source>
        <dbReference type="ARBA" id="ARBA00022475"/>
    </source>
</evidence>
<evidence type="ECO:0000313" key="7">
    <source>
        <dbReference type="EMBL" id="GAA4727135.1"/>
    </source>
</evidence>
<feature type="transmembrane region" description="Helical" evidence="6">
    <location>
        <begin position="234"/>
        <end position="254"/>
    </location>
</feature>
<feature type="transmembrane region" description="Helical" evidence="6">
    <location>
        <begin position="169"/>
        <end position="189"/>
    </location>
</feature>
<evidence type="ECO:0000256" key="4">
    <source>
        <dbReference type="ARBA" id="ARBA00022989"/>
    </source>
</evidence>
<feature type="transmembrane region" description="Helical" evidence="6">
    <location>
        <begin position="28"/>
        <end position="50"/>
    </location>
</feature>
<dbReference type="PANTHER" id="PTHR30250">
    <property type="entry name" value="PST FAMILY PREDICTED COLANIC ACID TRANSPORTER"/>
    <property type="match status" value="1"/>
</dbReference>
<feature type="transmembrane region" description="Helical" evidence="6">
    <location>
        <begin position="378"/>
        <end position="399"/>
    </location>
</feature>
<feature type="transmembrane region" description="Helical" evidence="6">
    <location>
        <begin position="102"/>
        <end position="126"/>
    </location>
</feature>
<dbReference type="EMBL" id="BAABLO010000011">
    <property type="protein sequence ID" value="GAA4727135.1"/>
    <property type="molecule type" value="Genomic_DNA"/>
</dbReference>
<dbReference type="InterPro" id="IPR050833">
    <property type="entry name" value="Poly_Biosynth_Transport"/>
</dbReference>
<dbReference type="Proteomes" id="UP001500556">
    <property type="component" value="Unassembled WGS sequence"/>
</dbReference>
<protein>
    <submittedName>
        <fullName evidence="7">Flippase</fullName>
    </submittedName>
</protein>
<keyword evidence="4 6" id="KW-1133">Transmembrane helix</keyword>
<feature type="transmembrane region" description="Helical" evidence="6">
    <location>
        <begin position="405"/>
        <end position="422"/>
    </location>
</feature>
<feature type="transmembrane region" description="Helical" evidence="6">
    <location>
        <begin position="429"/>
        <end position="455"/>
    </location>
</feature>
<keyword evidence="8" id="KW-1185">Reference proteome</keyword>
<dbReference type="CDD" id="cd13128">
    <property type="entry name" value="MATE_Wzx_like"/>
    <property type="match status" value="1"/>
</dbReference>
<dbReference type="InterPro" id="IPR002797">
    <property type="entry name" value="Polysacc_synth"/>
</dbReference>
<keyword evidence="5 6" id="KW-0472">Membrane</keyword>
<reference evidence="8" key="1">
    <citation type="journal article" date="2019" name="Int. J. Syst. Evol. Microbiol.">
        <title>The Global Catalogue of Microorganisms (GCM) 10K type strain sequencing project: providing services to taxonomists for standard genome sequencing and annotation.</title>
        <authorList>
            <consortium name="The Broad Institute Genomics Platform"/>
            <consortium name="The Broad Institute Genome Sequencing Center for Infectious Disease"/>
            <person name="Wu L."/>
            <person name="Ma J."/>
        </authorList>
    </citation>
    <scope>NUCLEOTIDE SEQUENCE [LARGE SCALE GENOMIC DNA]</scope>
    <source>
        <strain evidence="8">JCM 18961</strain>
    </source>
</reference>
<feature type="transmembrane region" description="Helical" evidence="6">
    <location>
        <begin position="347"/>
        <end position="366"/>
    </location>
</feature>
<dbReference type="PANTHER" id="PTHR30250:SF11">
    <property type="entry name" value="O-ANTIGEN TRANSPORTER-RELATED"/>
    <property type="match status" value="1"/>
</dbReference>
<evidence type="ECO:0000313" key="8">
    <source>
        <dbReference type="Proteomes" id="UP001500556"/>
    </source>
</evidence>